<dbReference type="AlphaFoldDB" id="A5I6S3"/>
<dbReference type="HOGENOM" id="CLU_057460_0_0_9"/>
<accession>A5I6S3</accession>
<dbReference type="PATRIC" id="fig|413999.7.peg.3172"/>
<sequence length="369" mass="41190">MYLILKVTFPHLGNSCYAAKAIFDTLGIEYIIPKASNKKALEIGSLYSPDEICLPFKLMIGNYVQSIEAGADTIVIAGSCGPCRFGEYCELQMNTLKKLGYDLDFIVIDSPKDIGKDEFLTRINKIAIHSNVSSTKKFSSLIYGLKIINLMDSLDKKAKIKAGYEINNGDSKKILWDCKNQILNCKTAREMISLVKHYHKKLKEVPIDKSKNPLKIAIIGEIYTIIEPFSNLYIEDKLMDYGVCTSKVLYPSWWVKNTALSPLKLDCLSLKKASKKYLSLGIGGYGRECIGEAVLAKKNGFHGAIQIFPLGCMPEIVSKSILPTISKNENFPIMSLVVDEMTGEAGYSTRIEAFIDLLERREDNVLYGS</sequence>
<dbReference type="PANTHER" id="PTHR32329">
    <property type="entry name" value="BIFUNCTIONAL PROTEIN [INCLUDES 2-HYDROXYACYL-COA DEHYDRATASE (N-TER) AND ITS ACTIVATOR DOMAIN (C_TERM)-RELATED"/>
    <property type="match status" value="1"/>
</dbReference>
<organism evidence="1 2">
    <name type="scientific">Clostridium botulinum (strain Hall / ATCC 3502 / NCTC 13319 / Type A)</name>
    <dbReference type="NCBI Taxonomy" id="441771"/>
    <lineage>
        <taxon>Bacteria</taxon>
        <taxon>Bacillati</taxon>
        <taxon>Bacillota</taxon>
        <taxon>Clostridia</taxon>
        <taxon>Eubacteriales</taxon>
        <taxon>Clostridiaceae</taxon>
        <taxon>Clostridium</taxon>
    </lineage>
</organism>
<evidence type="ECO:0000313" key="1">
    <source>
        <dbReference type="EMBL" id="CAL84755.1"/>
    </source>
</evidence>
<dbReference type="Proteomes" id="UP000001986">
    <property type="component" value="Chromosome"/>
</dbReference>
<protein>
    <recommendedName>
        <fullName evidence="3">2-hydroxyglutaryl-CoA dehydratase</fullName>
    </recommendedName>
</protein>
<dbReference type="KEGG" id="cbo:CBO3194"/>
<dbReference type="Gene3D" id="3.40.50.11900">
    <property type="match status" value="1"/>
</dbReference>
<proteinExistence type="predicted"/>
<dbReference type="InterPro" id="IPR051805">
    <property type="entry name" value="Dehydratase_Activator_Redct"/>
</dbReference>
<evidence type="ECO:0000313" key="2">
    <source>
        <dbReference type="Proteomes" id="UP000001986"/>
    </source>
</evidence>
<keyword evidence="2" id="KW-1185">Reference proteome</keyword>
<gene>
    <name evidence="1" type="ordered locus">CBO3194</name>
</gene>
<evidence type="ECO:0008006" key="3">
    <source>
        <dbReference type="Google" id="ProtNLM"/>
    </source>
</evidence>
<name>A5I6S3_CLOBH</name>
<reference evidence="1 2" key="1">
    <citation type="journal article" date="2007" name="Genome Res.">
        <title>Genome sequence of a proteolytic (Group I) Clostridium botulinum strain Hall A and comparative analysis of the clostridial genomes.</title>
        <authorList>
            <person name="Sebaihia M."/>
            <person name="Peck M.W."/>
            <person name="Minton N.P."/>
            <person name="Thomson N.R."/>
            <person name="Holden M.T.G."/>
            <person name="Mitchell W.J."/>
            <person name="Carter A.T."/>
            <person name="Bentley S.D."/>
            <person name="Mason D.R."/>
            <person name="Crossman L."/>
            <person name="Paul C.J."/>
            <person name="Ivens A."/>
            <person name="Wells-Bennik M.H.J."/>
            <person name="Davis I.J."/>
            <person name="Cerdeno-Tarraga A.M."/>
            <person name="Churcher C."/>
            <person name="Quail M.A."/>
            <person name="Chillingworth T."/>
            <person name="Feltwell T."/>
            <person name="Fraser A."/>
            <person name="Goodhead I."/>
            <person name="Hance Z."/>
            <person name="Jagels K."/>
            <person name="Larke N."/>
            <person name="Maddison M."/>
            <person name="Moule S."/>
            <person name="Mungall K."/>
            <person name="Norbertczak H."/>
            <person name="Rabbinowitsch E."/>
            <person name="Sanders M."/>
            <person name="Simmonds M."/>
            <person name="White B."/>
            <person name="Whithead S."/>
            <person name="Parkhill J."/>
        </authorList>
    </citation>
    <scope>NUCLEOTIDE SEQUENCE [LARGE SCALE GENOMIC DNA]</scope>
    <source>
        <strain evidence="2">Hall / ATCC 3502 / NCTC 13319 / Type A [Sanger]</strain>
    </source>
</reference>
<dbReference type="PANTHER" id="PTHR32329:SF2">
    <property type="entry name" value="BIFUNCTIONAL PROTEIN [INCLUDES 2-HYDROXYACYL-COA DEHYDRATASE (N-TER) AND ITS ACTIVATOR DOMAIN (C_TERM)"/>
    <property type="match status" value="1"/>
</dbReference>
<dbReference type="EMBL" id="AM412317">
    <property type="protein sequence ID" value="CAL84755.1"/>
    <property type="molecule type" value="Genomic_DNA"/>
</dbReference>